<dbReference type="InterPro" id="IPR012001">
    <property type="entry name" value="Thiamin_PyroP_enz_TPP-bd_dom"/>
</dbReference>
<dbReference type="AlphaFoldDB" id="A0A382QDK0"/>
<evidence type="ECO:0000313" key="2">
    <source>
        <dbReference type="EMBL" id="SVC82672.1"/>
    </source>
</evidence>
<dbReference type="SUPFAM" id="SSF52518">
    <property type="entry name" value="Thiamin diphosphate-binding fold (THDP-binding)"/>
    <property type="match status" value="1"/>
</dbReference>
<feature type="non-terminal residue" evidence="2">
    <location>
        <position position="57"/>
    </location>
</feature>
<name>A0A382QDK0_9ZZZZ</name>
<dbReference type="Pfam" id="PF02776">
    <property type="entry name" value="TPP_enzyme_N"/>
    <property type="match status" value="1"/>
</dbReference>
<accession>A0A382QDK0</accession>
<protein>
    <recommendedName>
        <fullName evidence="1">Thiamine pyrophosphate enzyme N-terminal TPP-binding domain-containing protein</fullName>
    </recommendedName>
</protein>
<evidence type="ECO:0000259" key="1">
    <source>
        <dbReference type="Pfam" id="PF02776"/>
    </source>
</evidence>
<organism evidence="2">
    <name type="scientific">marine metagenome</name>
    <dbReference type="NCBI Taxonomy" id="408172"/>
    <lineage>
        <taxon>unclassified sequences</taxon>
        <taxon>metagenomes</taxon>
        <taxon>ecological metagenomes</taxon>
    </lineage>
</organism>
<feature type="domain" description="Thiamine pyrophosphate enzyme N-terminal TPP-binding" evidence="1">
    <location>
        <begin position="19"/>
        <end position="54"/>
    </location>
</feature>
<sequence>MPHSPKPSDGDIGMKENSTVAQEIARFLTHQGVERVYGLPGGEVTHLIAALRNEGLE</sequence>
<dbReference type="GO" id="GO:0030976">
    <property type="term" value="F:thiamine pyrophosphate binding"/>
    <property type="evidence" value="ECO:0007669"/>
    <property type="project" value="InterPro"/>
</dbReference>
<dbReference type="EMBL" id="UINC01113214">
    <property type="protein sequence ID" value="SVC82672.1"/>
    <property type="molecule type" value="Genomic_DNA"/>
</dbReference>
<proteinExistence type="predicted"/>
<gene>
    <name evidence="2" type="ORF">METZ01_LOCUS335526</name>
</gene>
<dbReference type="InterPro" id="IPR029061">
    <property type="entry name" value="THDP-binding"/>
</dbReference>
<reference evidence="2" key="1">
    <citation type="submission" date="2018-05" db="EMBL/GenBank/DDBJ databases">
        <authorList>
            <person name="Lanie J.A."/>
            <person name="Ng W.-L."/>
            <person name="Kazmierczak K.M."/>
            <person name="Andrzejewski T.M."/>
            <person name="Davidsen T.M."/>
            <person name="Wayne K.J."/>
            <person name="Tettelin H."/>
            <person name="Glass J.I."/>
            <person name="Rusch D."/>
            <person name="Podicherti R."/>
            <person name="Tsui H.-C.T."/>
            <person name="Winkler M.E."/>
        </authorList>
    </citation>
    <scope>NUCLEOTIDE SEQUENCE</scope>
</reference>
<dbReference type="Gene3D" id="3.40.50.970">
    <property type="match status" value="1"/>
</dbReference>